<evidence type="ECO:0000256" key="1">
    <source>
        <dbReference type="ARBA" id="ARBA00023015"/>
    </source>
</evidence>
<dbReference type="AlphaFoldDB" id="A0A1P8K8J1"/>
<dbReference type="PANTHER" id="PTHR46796:SF12">
    <property type="entry name" value="HTH-TYPE DNA-BINDING TRANSCRIPTIONAL ACTIVATOR EUTR"/>
    <property type="match status" value="1"/>
</dbReference>
<dbReference type="Gene3D" id="1.10.10.60">
    <property type="entry name" value="Homeodomain-like"/>
    <property type="match status" value="1"/>
</dbReference>
<name>A0A1P8K8J1_9BURK</name>
<evidence type="ECO:0000256" key="2">
    <source>
        <dbReference type="ARBA" id="ARBA00023125"/>
    </source>
</evidence>
<accession>A0A1P8K8J1</accession>
<organism evidence="5 6">
    <name type="scientific">Rhodoferax saidenbachensis</name>
    <dbReference type="NCBI Taxonomy" id="1484693"/>
    <lineage>
        <taxon>Bacteria</taxon>
        <taxon>Pseudomonadati</taxon>
        <taxon>Pseudomonadota</taxon>
        <taxon>Betaproteobacteria</taxon>
        <taxon>Burkholderiales</taxon>
        <taxon>Comamonadaceae</taxon>
        <taxon>Rhodoferax</taxon>
    </lineage>
</organism>
<keyword evidence="2" id="KW-0238">DNA-binding</keyword>
<feature type="domain" description="HTH araC/xylS-type" evidence="4">
    <location>
        <begin position="221"/>
        <end position="321"/>
    </location>
</feature>
<dbReference type="STRING" id="1484693.RS694_07015"/>
<gene>
    <name evidence="5" type="ORF">RS694_07015</name>
</gene>
<dbReference type="GO" id="GO:0003700">
    <property type="term" value="F:DNA-binding transcription factor activity"/>
    <property type="evidence" value="ECO:0007669"/>
    <property type="project" value="InterPro"/>
</dbReference>
<dbReference type="Proteomes" id="UP000186110">
    <property type="component" value="Chromosome"/>
</dbReference>
<keyword evidence="6" id="KW-1185">Reference proteome</keyword>
<dbReference type="Pfam" id="PF12833">
    <property type="entry name" value="HTH_18"/>
    <property type="match status" value="1"/>
</dbReference>
<dbReference type="SMART" id="SM00342">
    <property type="entry name" value="HTH_ARAC"/>
    <property type="match status" value="1"/>
</dbReference>
<dbReference type="SUPFAM" id="SSF46689">
    <property type="entry name" value="Homeodomain-like"/>
    <property type="match status" value="1"/>
</dbReference>
<dbReference type="InterPro" id="IPR050204">
    <property type="entry name" value="AraC_XylS_family_regulators"/>
</dbReference>
<evidence type="ECO:0000313" key="5">
    <source>
        <dbReference type="EMBL" id="APW42313.1"/>
    </source>
</evidence>
<keyword evidence="1" id="KW-0805">Transcription regulation</keyword>
<dbReference type="GO" id="GO:0043565">
    <property type="term" value="F:sequence-specific DNA binding"/>
    <property type="evidence" value="ECO:0007669"/>
    <property type="project" value="InterPro"/>
</dbReference>
<evidence type="ECO:0000313" key="6">
    <source>
        <dbReference type="Proteomes" id="UP000186110"/>
    </source>
</evidence>
<dbReference type="KEGG" id="rsb:RS694_07015"/>
<evidence type="ECO:0000259" key="4">
    <source>
        <dbReference type="PROSITE" id="PS01124"/>
    </source>
</evidence>
<protein>
    <recommendedName>
        <fullName evidence="4">HTH araC/xylS-type domain-containing protein</fullName>
    </recommendedName>
</protein>
<sequence>MMDKPSKFHIRSTNPDEASDFLSSAYAPVKARSIGCAFDIDVKGVARSGVGVFQTQSASGLTFECERDFDGYTLAVAHSGHLAVNFSSGHKPGHPSPGTLVVDRQGIKGAQFAAGLQFKGLSFRSDLIHRQLAEMIGTPVHGRVQFTPNPAQQSGVVPLMIAMADVWMAGMHDSSALEDAPTAMASLAESLGRLMLEGIPNNYTERLRGRANLLPAPHHVIRAIDFMRHNARQPLTLTSIASAAGTSVRSLQEGFRKYRSATPMGYLRSIRLEGARQDLSDPTQTSSILLIAHRWGFAHVGMFAGYYKSAFGEAPSATLKKRQ</sequence>
<dbReference type="PANTHER" id="PTHR46796">
    <property type="entry name" value="HTH-TYPE TRANSCRIPTIONAL ACTIVATOR RHAS-RELATED"/>
    <property type="match status" value="1"/>
</dbReference>
<dbReference type="EMBL" id="CP019239">
    <property type="protein sequence ID" value="APW42313.1"/>
    <property type="molecule type" value="Genomic_DNA"/>
</dbReference>
<dbReference type="InterPro" id="IPR009057">
    <property type="entry name" value="Homeodomain-like_sf"/>
</dbReference>
<dbReference type="PROSITE" id="PS01124">
    <property type="entry name" value="HTH_ARAC_FAMILY_2"/>
    <property type="match status" value="1"/>
</dbReference>
<evidence type="ECO:0000256" key="3">
    <source>
        <dbReference type="ARBA" id="ARBA00023163"/>
    </source>
</evidence>
<keyword evidence="3" id="KW-0804">Transcription</keyword>
<proteinExistence type="predicted"/>
<dbReference type="InterPro" id="IPR018060">
    <property type="entry name" value="HTH_AraC"/>
</dbReference>
<reference evidence="5 6" key="1">
    <citation type="submission" date="2017-01" db="EMBL/GenBank/DDBJ databases">
        <authorList>
            <person name="Mah S.A."/>
            <person name="Swanson W.J."/>
            <person name="Moy G.W."/>
            <person name="Vacquier V.D."/>
        </authorList>
    </citation>
    <scope>NUCLEOTIDE SEQUENCE [LARGE SCALE GENOMIC DNA]</scope>
    <source>
        <strain evidence="5 6">DSM 22694</strain>
    </source>
</reference>